<evidence type="ECO:0000259" key="5">
    <source>
        <dbReference type="Pfam" id="PF22435"/>
    </source>
</evidence>
<dbReference type="Pfam" id="PF00588">
    <property type="entry name" value="SpoU_methylase"/>
    <property type="match status" value="1"/>
</dbReference>
<dbReference type="InterPro" id="IPR029064">
    <property type="entry name" value="Ribosomal_eL30-like_sf"/>
</dbReference>
<dbReference type="Gene3D" id="3.40.1280.10">
    <property type="match status" value="1"/>
</dbReference>
<evidence type="ECO:0000256" key="1">
    <source>
        <dbReference type="ARBA" id="ARBA00007228"/>
    </source>
</evidence>
<dbReference type="AlphaFoldDB" id="A0A7R8X6Q5"/>
<dbReference type="InterPro" id="IPR001537">
    <property type="entry name" value="SpoU_MeTrfase"/>
</dbReference>
<dbReference type="OrthoDB" id="270651at2759"/>
<dbReference type="GO" id="GO:0003723">
    <property type="term" value="F:RNA binding"/>
    <property type="evidence" value="ECO:0007669"/>
    <property type="project" value="InterPro"/>
</dbReference>
<dbReference type="Gene3D" id="3.30.1330.30">
    <property type="match status" value="1"/>
</dbReference>
<dbReference type="Proteomes" id="UP000677054">
    <property type="component" value="Unassembled WGS sequence"/>
</dbReference>
<feature type="domain" description="MRM3-like substrate binding" evidence="5">
    <location>
        <begin position="128"/>
        <end position="203"/>
    </location>
</feature>
<dbReference type="PANTHER" id="PTHR43191:SF2">
    <property type="entry name" value="RRNA METHYLTRANSFERASE 3, MITOCHONDRIAL"/>
    <property type="match status" value="1"/>
</dbReference>
<reference evidence="6" key="1">
    <citation type="submission" date="2020-11" db="EMBL/GenBank/DDBJ databases">
        <authorList>
            <person name="Tran Van P."/>
        </authorList>
    </citation>
    <scope>NUCLEOTIDE SEQUENCE</scope>
</reference>
<accession>A0A7R8X6Q5</accession>
<name>A0A7R8X6Q5_9CRUS</name>
<evidence type="ECO:0000259" key="4">
    <source>
        <dbReference type="Pfam" id="PF00588"/>
    </source>
</evidence>
<evidence type="ECO:0000256" key="3">
    <source>
        <dbReference type="ARBA" id="ARBA00022679"/>
    </source>
</evidence>
<dbReference type="InterPro" id="IPR051259">
    <property type="entry name" value="rRNA_Methyltransferase"/>
</dbReference>
<dbReference type="InterPro" id="IPR053888">
    <property type="entry name" value="MRM3-like_sub_bind"/>
</dbReference>
<dbReference type="GO" id="GO:0008173">
    <property type="term" value="F:RNA methyltransferase activity"/>
    <property type="evidence" value="ECO:0007669"/>
    <property type="project" value="InterPro"/>
</dbReference>
<dbReference type="SUPFAM" id="SSF75217">
    <property type="entry name" value="alpha/beta knot"/>
    <property type="match status" value="1"/>
</dbReference>
<dbReference type="CDD" id="cd18106">
    <property type="entry name" value="SpoU-like_RNMTL1"/>
    <property type="match status" value="1"/>
</dbReference>
<keyword evidence="2" id="KW-0489">Methyltransferase</keyword>
<dbReference type="Pfam" id="PF22435">
    <property type="entry name" value="MRM3-like_sub_bind"/>
    <property type="match status" value="1"/>
</dbReference>
<proteinExistence type="inferred from homology"/>
<evidence type="ECO:0000256" key="2">
    <source>
        <dbReference type="ARBA" id="ARBA00022603"/>
    </source>
</evidence>
<keyword evidence="7" id="KW-1185">Reference proteome</keyword>
<comment type="similarity">
    <text evidence="1">Belongs to the class IV-like SAM-binding methyltransferase superfamily. RNA methyltransferase TrmH family.</text>
</comment>
<dbReference type="GO" id="GO:0032259">
    <property type="term" value="P:methylation"/>
    <property type="evidence" value="ECO:0007669"/>
    <property type="project" value="UniProtKB-KW"/>
</dbReference>
<dbReference type="PANTHER" id="PTHR43191">
    <property type="entry name" value="RRNA METHYLTRANSFERASE 3"/>
    <property type="match status" value="1"/>
</dbReference>
<evidence type="ECO:0000313" key="7">
    <source>
        <dbReference type="Proteomes" id="UP000677054"/>
    </source>
</evidence>
<dbReference type="GO" id="GO:0006396">
    <property type="term" value="P:RNA processing"/>
    <property type="evidence" value="ECO:0007669"/>
    <property type="project" value="InterPro"/>
</dbReference>
<evidence type="ECO:0000313" key="6">
    <source>
        <dbReference type="EMBL" id="CAD7243921.1"/>
    </source>
</evidence>
<dbReference type="InterPro" id="IPR029026">
    <property type="entry name" value="tRNA_m1G_MTases_N"/>
</dbReference>
<protein>
    <recommendedName>
        <fullName evidence="8">rRNA methyltransferase 3, mitochondrial</fullName>
    </recommendedName>
</protein>
<feature type="domain" description="tRNA/rRNA methyltransferase SpoU type" evidence="4">
    <location>
        <begin position="228"/>
        <end position="306"/>
    </location>
</feature>
<keyword evidence="3" id="KW-0808">Transferase</keyword>
<organism evidence="6">
    <name type="scientific">Darwinula stevensoni</name>
    <dbReference type="NCBI Taxonomy" id="69355"/>
    <lineage>
        <taxon>Eukaryota</taxon>
        <taxon>Metazoa</taxon>
        <taxon>Ecdysozoa</taxon>
        <taxon>Arthropoda</taxon>
        <taxon>Crustacea</taxon>
        <taxon>Oligostraca</taxon>
        <taxon>Ostracoda</taxon>
        <taxon>Podocopa</taxon>
        <taxon>Podocopida</taxon>
        <taxon>Darwinulocopina</taxon>
        <taxon>Darwinuloidea</taxon>
        <taxon>Darwinulidae</taxon>
        <taxon>Darwinula</taxon>
    </lineage>
</organism>
<dbReference type="SUPFAM" id="SSF55315">
    <property type="entry name" value="L30e-like"/>
    <property type="match status" value="1"/>
</dbReference>
<gene>
    <name evidence="6" type="ORF">DSTB1V02_LOCUS3828</name>
</gene>
<dbReference type="EMBL" id="CAJPEV010000524">
    <property type="protein sequence ID" value="CAG0886125.1"/>
    <property type="molecule type" value="Genomic_DNA"/>
</dbReference>
<sequence length="432" mass="48532">MHTYRTCSLARVSSLKSRVPCLHDLMTTGSVNILSVRHARRFINRTPIKIFPPEKMDPNRPFFEVERSSNPFTLADQASKEVQHKFAIERRTLDSSKPGRTSNDDLFPVKNKLTEKDPYFSELTSLVNSRKQREQKKKVVLEGVRLIRDALETGLESESIIFTREKELKQLPMEKLTSSQIYQSTHKDMKFWSSLVTPPGILGVFSIKNVEKLALRMRSEASVSLIPILDNIRDPGNLGTLLRTSAAVGCQKVILTKGCVDLWEPKVLRGSMGAHFRVPIITNVEWPLVHNHLPQDCTVFLADSSSSYLPFSSETDSISKNDPIRTVSVSYKKRSRELEEGPHVPLSNIPVVSYEEIRCEPNESIALIIGGETGLSPQAAALCESTTGFRLFIPMSNGIESLNAGVSFAVLAYHLAQMLKNRIERIHSECEK</sequence>
<dbReference type="EMBL" id="LR900041">
    <property type="protein sequence ID" value="CAD7243921.1"/>
    <property type="molecule type" value="Genomic_DNA"/>
</dbReference>
<dbReference type="InterPro" id="IPR029028">
    <property type="entry name" value="Alpha/beta_knot_MTases"/>
</dbReference>
<evidence type="ECO:0008006" key="8">
    <source>
        <dbReference type="Google" id="ProtNLM"/>
    </source>
</evidence>